<dbReference type="InterPro" id="IPR045621">
    <property type="entry name" value="BPD_transp_1_N"/>
</dbReference>
<organism evidence="9">
    <name type="scientific">Brevibacillus laterosporus</name>
    <name type="common">Bacillus laterosporus</name>
    <dbReference type="NCBI Taxonomy" id="1465"/>
    <lineage>
        <taxon>Bacteria</taxon>
        <taxon>Bacillati</taxon>
        <taxon>Bacillota</taxon>
        <taxon>Bacilli</taxon>
        <taxon>Bacillales</taxon>
        <taxon>Paenibacillaceae</taxon>
        <taxon>Brevibacillus</taxon>
    </lineage>
</organism>
<evidence type="ECO:0000256" key="7">
    <source>
        <dbReference type="RuleBase" id="RU363032"/>
    </source>
</evidence>
<keyword evidence="4 7" id="KW-0812">Transmembrane</keyword>
<dbReference type="InterPro" id="IPR000515">
    <property type="entry name" value="MetI-like"/>
</dbReference>
<evidence type="ECO:0000259" key="8">
    <source>
        <dbReference type="PROSITE" id="PS50928"/>
    </source>
</evidence>
<evidence type="ECO:0000256" key="5">
    <source>
        <dbReference type="ARBA" id="ARBA00022989"/>
    </source>
</evidence>
<sequence>MLRYLGKRIIFMFVSLFLIVTATFFLMHSIPGGPFTGERNVPPEIQKALEAKYNLDLPISQQYLLYLKGIITWDLGPSFTEKSSTVNDMINRGFPVSAHLGLQALLVAIFGGITLGVLAALYHNKWQDYSAMLIAVLGLSVPSFILASFYQYFFSIELGWFPIAKWETWKHTVLPTFALAASPLAFIARLTRSNMIEIMGQDYIKTAKSKGLSTFVITVKHAIRNALLPVITYLGPLSASILTGAFVVERIFGIPGLGREFVISITNRDYTVIMGTTVFYAMILVVMVLIVDIAYTLIDPRIKLGDVGRE</sequence>
<feature type="transmembrane region" description="Helical" evidence="7">
    <location>
        <begin position="9"/>
        <end position="30"/>
    </location>
</feature>
<accession>A0A0F7EIA9</accession>
<dbReference type="Gene3D" id="1.10.3720.10">
    <property type="entry name" value="MetI-like"/>
    <property type="match status" value="1"/>
</dbReference>
<dbReference type="PROSITE" id="PS50928">
    <property type="entry name" value="ABC_TM1"/>
    <property type="match status" value="1"/>
</dbReference>
<dbReference type="Pfam" id="PF00528">
    <property type="entry name" value="BPD_transp_1"/>
    <property type="match status" value="1"/>
</dbReference>
<comment type="similarity">
    <text evidence="7">Belongs to the binding-protein-dependent transport system permease family.</text>
</comment>
<feature type="transmembrane region" description="Helical" evidence="7">
    <location>
        <begin position="272"/>
        <end position="295"/>
    </location>
</feature>
<keyword evidence="9" id="KW-0614">Plasmid</keyword>
<dbReference type="Pfam" id="PF19300">
    <property type="entry name" value="BPD_transp_1_N"/>
    <property type="match status" value="1"/>
</dbReference>
<dbReference type="CDD" id="cd06261">
    <property type="entry name" value="TM_PBP2"/>
    <property type="match status" value="1"/>
</dbReference>
<dbReference type="PANTHER" id="PTHR43163:SF6">
    <property type="entry name" value="DIPEPTIDE TRANSPORT SYSTEM PERMEASE PROTEIN DPPB-RELATED"/>
    <property type="match status" value="1"/>
</dbReference>
<keyword evidence="2 7" id="KW-0813">Transport</keyword>
<dbReference type="GO" id="GO:0055085">
    <property type="term" value="P:transmembrane transport"/>
    <property type="evidence" value="ECO:0007669"/>
    <property type="project" value="InterPro"/>
</dbReference>
<feature type="transmembrane region" description="Helical" evidence="7">
    <location>
        <begin position="173"/>
        <end position="191"/>
    </location>
</feature>
<dbReference type="RefSeq" id="WP_031414393.1">
    <property type="nucleotide sequence ID" value="NZ_CP011075.1"/>
</dbReference>
<dbReference type="EMBL" id="CP011075">
    <property type="protein sequence ID" value="AKF95362.1"/>
    <property type="molecule type" value="Genomic_DNA"/>
</dbReference>
<geneLocation type="plasmid" evidence="9">
    <name>unnamed1</name>
</geneLocation>
<dbReference type="SUPFAM" id="SSF161098">
    <property type="entry name" value="MetI-like"/>
    <property type="match status" value="1"/>
</dbReference>
<feature type="domain" description="ABC transmembrane type-1" evidence="8">
    <location>
        <begin position="94"/>
        <end position="295"/>
    </location>
</feature>
<dbReference type="GO" id="GO:0005886">
    <property type="term" value="C:plasma membrane"/>
    <property type="evidence" value="ECO:0007669"/>
    <property type="project" value="UniProtKB-SubCell"/>
</dbReference>
<evidence type="ECO:0000256" key="2">
    <source>
        <dbReference type="ARBA" id="ARBA00022448"/>
    </source>
</evidence>
<protein>
    <submittedName>
        <fullName evidence="9">Peptide ABC transporter permease</fullName>
    </submittedName>
</protein>
<keyword evidence="6 7" id="KW-0472">Membrane</keyword>
<dbReference type="InterPro" id="IPR035906">
    <property type="entry name" value="MetI-like_sf"/>
</dbReference>
<feature type="transmembrane region" description="Helical" evidence="7">
    <location>
        <begin position="100"/>
        <end position="122"/>
    </location>
</feature>
<name>A0A0F7EIA9_BRELA</name>
<comment type="subcellular location">
    <subcellularLocation>
        <location evidence="1 7">Cell membrane</location>
        <topology evidence="1 7">Multi-pass membrane protein</topology>
    </subcellularLocation>
</comment>
<evidence type="ECO:0000256" key="4">
    <source>
        <dbReference type="ARBA" id="ARBA00022692"/>
    </source>
</evidence>
<dbReference type="AlphaFoldDB" id="A0A0F7EIA9"/>
<keyword evidence="3" id="KW-1003">Cell membrane</keyword>
<evidence type="ECO:0000256" key="1">
    <source>
        <dbReference type="ARBA" id="ARBA00004651"/>
    </source>
</evidence>
<evidence type="ECO:0000256" key="6">
    <source>
        <dbReference type="ARBA" id="ARBA00023136"/>
    </source>
</evidence>
<dbReference type="PANTHER" id="PTHR43163">
    <property type="entry name" value="DIPEPTIDE TRANSPORT SYSTEM PERMEASE PROTEIN DPPB-RELATED"/>
    <property type="match status" value="1"/>
</dbReference>
<feature type="transmembrane region" description="Helical" evidence="7">
    <location>
        <begin position="230"/>
        <end position="252"/>
    </location>
</feature>
<evidence type="ECO:0000313" key="9">
    <source>
        <dbReference type="EMBL" id="AKF95362.1"/>
    </source>
</evidence>
<evidence type="ECO:0000256" key="3">
    <source>
        <dbReference type="ARBA" id="ARBA00022475"/>
    </source>
</evidence>
<keyword evidence="5 7" id="KW-1133">Transmembrane helix</keyword>
<reference evidence="9" key="1">
    <citation type="submission" date="2015-03" db="EMBL/GenBank/DDBJ databases">
        <title>MIGS Cultured Bacterial/Archaeal sample from Brevibacillus laterosporus.</title>
        <authorList>
            <person name="Zeng D."/>
            <person name="Zhu L."/>
            <person name="Dong G."/>
            <person name="Ye W."/>
            <person name="Ren D."/>
            <person name="Wu L."/>
            <person name="Xu J."/>
            <person name="Li G."/>
            <person name="Guo L."/>
        </authorList>
    </citation>
    <scope>NUCLEOTIDE SEQUENCE</scope>
    <source>
        <strain evidence="9">B9</strain>
        <plasmid evidence="9">unnamed1</plasmid>
    </source>
</reference>
<proteinExistence type="inferred from homology"/>
<gene>
    <name evidence="9" type="ORF">EX87_17185</name>
</gene>
<feature type="transmembrane region" description="Helical" evidence="7">
    <location>
        <begin position="129"/>
        <end position="153"/>
    </location>
</feature>